<name>A0A0A9D918_ARUDO</name>
<dbReference type="EMBL" id="GBRH01215760">
    <property type="protein sequence ID" value="JAD82135.1"/>
    <property type="molecule type" value="Transcribed_RNA"/>
</dbReference>
<evidence type="ECO:0000313" key="2">
    <source>
        <dbReference type="EMBL" id="JAD82135.1"/>
    </source>
</evidence>
<organism evidence="2">
    <name type="scientific">Arundo donax</name>
    <name type="common">Giant reed</name>
    <name type="synonym">Donax arundinaceus</name>
    <dbReference type="NCBI Taxonomy" id="35708"/>
    <lineage>
        <taxon>Eukaryota</taxon>
        <taxon>Viridiplantae</taxon>
        <taxon>Streptophyta</taxon>
        <taxon>Embryophyta</taxon>
        <taxon>Tracheophyta</taxon>
        <taxon>Spermatophyta</taxon>
        <taxon>Magnoliopsida</taxon>
        <taxon>Liliopsida</taxon>
        <taxon>Poales</taxon>
        <taxon>Poaceae</taxon>
        <taxon>PACMAD clade</taxon>
        <taxon>Arundinoideae</taxon>
        <taxon>Arundineae</taxon>
        <taxon>Arundo</taxon>
    </lineage>
</organism>
<proteinExistence type="predicted"/>
<sequence>MRNLITRHVHTRDSHTWQPFTPTTDEDEQIELLPRKWLSTRYPARPLSVSGYHPLASDTPK</sequence>
<protein>
    <submittedName>
        <fullName evidence="2">Uncharacterized protein</fullName>
    </submittedName>
</protein>
<reference evidence="2" key="2">
    <citation type="journal article" date="2015" name="Data Brief">
        <title>Shoot transcriptome of the giant reed, Arundo donax.</title>
        <authorList>
            <person name="Barrero R.A."/>
            <person name="Guerrero F.D."/>
            <person name="Moolhuijzen P."/>
            <person name="Goolsby J.A."/>
            <person name="Tidwell J."/>
            <person name="Bellgard S.E."/>
            <person name="Bellgard M.I."/>
        </authorList>
    </citation>
    <scope>NUCLEOTIDE SEQUENCE</scope>
    <source>
        <tissue evidence="2">Shoot tissue taken approximately 20 cm above the soil surface</tissue>
    </source>
</reference>
<feature type="region of interest" description="Disordered" evidence="1">
    <location>
        <begin position="1"/>
        <end position="22"/>
    </location>
</feature>
<reference evidence="2" key="1">
    <citation type="submission" date="2014-09" db="EMBL/GenBank/DDBJ databases">
        <authorList>
            <person name="Magalhaes I.L.F."/>
            <person name="Oliveira U."/>
            <person name="Santos F.R."/>
            <person name="Vidigal T.H.D.A."/>
            <person name="Brescovit A.D."/>
            <person name="Santos A.J."/>
        </authorList>
    </citation>
    <scope>NUCLEOTIDE SEQUENCE</scope>
    <source>
        <tissue evidence="2">Shoot tissue taken approximately 20 cm above the soil surface</tissue>
    </source>
</reference>
<feature type="compositionally biased region" description="Basic residues" evidence="1">
    <location>
        <begin position="1"/>
        <end position="10"/>
    </location>
</feature>
<accession>A0A0A9D918</accession>
<dbReference type="AlphaFoldDB" id="A0A0A9D918"/>
<evidence type="ECO:0000256" key="1">
    <source>
        <dbReference type="SAM" id="MobiDB-lite"/>
    </source>
</evidence>